<dbReference type="EMBL" id="JAADJG010000088">
    <property type="protein sequence ID" value="KAF4455537.1"/>
    <property type="molecule type" value="Genomic_DNA"/>
</dbReference>
<feature type="compositionally biased region" description="Polar residues" evidence="1">
    <location>
        <begin position="121"/>
        <end position="140"/>
    </location>
</feature>
<dbReference type="OrthoDB" id="5090202at2759"/>
<feature type="compositionally biased region" description="Low complexity" evidence="1">
    <location>
        <begin position="339"/>
        <end position="352"/>
    </location>
</feature>
<feature type="compositionally biased region" description="Polar residues" evidence="1">
    <location>
        <begin position="79"/>
        <end position="88"/>
    </location>
</feature>
<feature type="compositionally biased region" description="Polar residues" evidence="1">
    <location>
        <begin position="29"/>
        <end position="43"/>
    </location>
</feature>
<name>A0A8H4PCC0_9HYPO</name>
<reference evidence="2" key="1">
    <citation type="submission" date="2020-01" db="EMBL/GenBank/DDBJ databases">
        <title>Identification and distribution of gene clusters putatively required for synthesis of sphingolipid metabolism inhibitors in phylogenetically diverse species of the filamentous fungus Fusarium.</title>
        <authorList>
            <person name="Kim H.-S."/>
            <person name="Busman M."/>
            <person name="Brown D.W."/>
            <person name="Divon H."/>
            <person name="Uhlig S."/>
            <person name="Proctor R.H."/>
        </authorList>
    </citation>
    <scope>NUCLEOTIDE SEQUENCE</scope>
    <source>
        <strain evidence="2">NRRL 53441</strain>
    </source>
</reference>
<organism evidence="2 3">
    <name type="scientific">Fusarium austroafricanum</name>
    <dbReference type="NCBI Taxonomy" id="2364996"/>
    <lineage>
        <taxon>Eukaryota</taxon>
        <taxon>Fungi</taxon>
        <taxon>Dikarya</taxon>
        <taxon>Ascomycota</taxon>
        <taxon>Pezizomycotina</taxon>
        <taxon>Sordariomycetes</taxon>
        <taxon>Hypocreomycetidae</taxon>
        <taxon>Hypocreales</taxon>
        <taxon>Nectriaceae</taxon>
        <taxon>Fusarium</taxon>
        <taxon>Fusarium concolor species complex</taxon>
    </lineage>
</organism>
<protein>
    <submittedName>
        <fullName evidence="2">3-ketoacyl-CoA thiolase, peroxisomal</fullName>
    </submittedName>
</protein>
<dbReference type="AlphaFoldDB" id="A0A8H4PCC0"/>
<proteinExistence type="predicted"/>
<evidence type="ECO:0000256" key="1">
    <source>
        <dbReference type="SAM" id="MobiDB-lite"/>
    </source>
</evidence>
<sequence length="390" mass="43004">MTPPNRQRNPALASRPGRLKLNVIEDTIRQASARSRSPTTLSPISKDRRRRSSSSTTSHAAESFRRRVRNDRQFDSWGFQGQSNQPETSLPFPPLGSQDSSPFPRLSIDESAVFTDDEPPSQGQSPITQPSGPNWQNPTAQPLGATPRAPSARVKDGQMIRVTLKTQTTEVPCIAKCYLTREQSVVDNDFARNWGAKIHPVPKPRWKDARHWCVLDVIDVETIGSVQQRLKIRLGKLPDQRFSVELGIDALKSLRLVDETEAVSPFSNVRSAPPSQCLPWPGVSPSHMQQPQDILAPYVLTPPASQQFTTGRNRALTVPSMIPAIRIDTSFDTSLHVPMSMGDSGSGEDSSSPWDALSTTSQSYQDDDRSAWSPAVSDCGLSSSYDTCMK</sequence>
<evidence type="ECO:0000313" key="3">
    <source>
        <dbReference type="Proteomes" id="UP000605986"/>
    </source>
</evidence>
<keyword evidence="3" id="KW-1185">Reference proteome</keyword>
<feature type="compositionally biased region" description="Polar residues" evidence="1">
    <location>
        <begin position="380"/>
        <end position="390"/>
    </location>
</feature>
<comment type="caution">
    <text evidence="2">The sequence shown here is derived from an EMBL/GenBank/DDBJ whole genome shotgun (WGS) entry which is preliminary data.</text>
</comment>
<feature type="region of interest" description="Disordered" evidence="1">
    <location>
        <begin position="1"/>
        <end position="155"/>
    </location>
</feature>
<dbReference type="Proteomes" id="UP000605986">
    <property type="component" value="Unassembled WGS sequence"/>
</dbReference>
<feature type="compositionally biased region" description="Basic and acidic residues" evidence="1">
    <location>
        <begin position="62"/>
        <end position="74"/>
    </location>
</feature>
<gene>
    <name evidence="2" type="ORF">F53441_2145</name>
</gene>
<accession>A0A8H4PCC0</accession>
<feature type="region of interest" description="Disordered" evidence="1">
    <location>
        <begin position="336"/>
        <end position="390"/>
    </location>
</feature>
<evidence type="ECO:0000313" key="2">
    <source>
        <dbReference type="EMBL" id="KAF4455537.1"/>
    </source>
</evidence>